<sequence>MRLTDLELATWLAEARDIYARECSQIGTLLAVKTDTGGSDLVDQIAQHRAAAETLICNLVVESSLREAEWTMVEDAIRRYGEAVQDEHYWNERAKIAAAKPNPDQREIEEYVARSMRSPGTIRSESPKLSQMYRLNALIQVLEQTGR</sequence>
<gene>
    <name evidence="1" type="ORF">JQS30_06810</name>
</gene>
<dbReference type="RefSeq" id="WP_213172614.1">
    <property type="nucleotide sequence ID" value="NZ_CP070496.1"/>
</dbReference>
<evidence type="ECO:0000313" key="1">
    <source>
        <dbReference type="EMBL" id="QSB06602.1"/>
    </source>
</evidence>
<dbReference type="Proteomes" id="UP000662939">
    <property type="component" value="Chromosome"/>
</dbReference>
<keyword evidence="2" id="KW-1185">Reference proteome</keyword>
<protein>
    <submittedName>
        <fullName evidence="1">Uncharacterized protein</fullName>
    </submittedName>
</protein>
<dbReference type="EMBL" id="CP070496">
    <property type="protein sequence ID" value="QSB06602.1"/>
    <property type="molecule type" value="Genomic_DNA"/>
</dbReference>
<proteinExistence type="predicted"/>
<accession>A0A895XSF2</accession>
<dbReference type="AlphaFoldDB" id="A0A895XSF2"/>
<evidence type="ECO:0000313" key="2">
    <source>
        <dbReference type="Proteomes" id="UP000662939"/>
    </source>
</evidence>
<dbReference type="KEGG" id="nav:JQS30_06810"/>
<reference evidence="1" key="1">
    <citation type="submission" date="2021-02" db="EMBL/GenBank/DDBJ databases">
        <title>Natronoglycomyces albus gen. nov., sp. nov, a haloalkaliphilic actinobacterium from a soda solonchak soil.</title>
        <authorList>
            <person name="Sorokin D.Y."/>
            <person name="Khijniak T.V."/>
            <person name="Zakharycheva A.P."/>
            <person name="Boueva O.V."/>
            <person name="Ariskina E.V."/>
            <person name="Hahnke R.L."/>
            <person name="Bunk B."/>
            <person name="Sproer C."/>
            <person name="Schumann P."/>
            <person name="Evtushenko L.I."/>
            <person name="Kublanov I.V."/>
        </authorList>
    </citation>
    <scope>NUCLEOTIDE SEQUENCE</scope>
    <source>
        <strain evidence="1">DSM 106290</strain>
    </source>
</reference>
<organism evidence="1 2">
    <name type="scientific">Natronoglycomyces albus</name>
    <dbReference type="NCBI Taxonomy" id="2811108"/>
    <lineage>
        <taxon>Bacteria</taxon>
        <taxon>Bacillati</taxon>
        <taxon>Actinomycetota</taxon>
        <taxon>Actinomycetes</taxon>
        <taxon>Glycomycetales</taxon>
        <taxon>Glycomycetaceae</taxon>
        <taxon>Natronoglycomyces</taxon>
    </lineage>
</organism>
<name>A0A895XSF2_9ACTN</name>